<dbReference type="SUPFAM" id="SSF52047">
    <property type="entry name" value="RNI-like"/>
    <property type="match status" value="1"/>
</dbReference>
<evidence type="ECO:0000313" key="1">
    <source>
        <dbReference type="EMBL" id="RDB27281.1"/>
    </source>
</evidence>
<sequence>MDLNVIAALPVDVLLDIFRTSIRDIDAPSTWPVLLSHVCRPWRDIIENTPTLWTVIRIDEQLDTNTIRFHNTLRCVEHFLHLSLELPLRISAKIISFDFHSDAVDYKDPYLGNLCNFRDCIKFLSNMLGQHASRIKALDIVCDEPDTLMNLQVGFHHMAMPQLERLSLYDTYDDQVFDEEGMEEIPAFPVLSRPQSFTGDAAAALYSALTTVRLSGIAIDWTQFCATSLTSLEISNLAYDVRPSGTALRRILSANSRLCQLSLDGSLGQDTDANDWTQEPLVLSNVWKLDLGFCTAMELIPFLRVVQAPNLTSLSLRDIMRGSISISLNSDLLFDCDIPELLELITERLPLDRLLKLTLRHIMFSPPVATGDPSHNGSRYMPNSAQYPIHTAGFNFFSRMTSLLSLEMINPDLVSLLTLNYIPIPSMCPQNTRGAPTPMPTPSLAFLHLADTPFSILYTFLRCRLWTYRSLHRLDTIMLSMPAGWYEKFGLDLSPLAREVQAFDIILCPELGEMLAEL</sequence>
<dbReference type="InParanoid" id="A0A369JY60"/>
<name>A0A369JY60_HYPMA</name>
<organism evidence="1 2">
    <name type="scientific">Hypsizygus marmoreus</name>
    <name type="common">White beech mushroom</name>
    <name type="synonym">Agaricus marmoreus</name>
    <dbReference type="NCBI Taxonomy" id="39966"/>
    <lineage>
        <taxon>Eukaryota</taxon>
        <taxon>Fungi</taxon>
        <taxon>Dikarya</taxon>
        <taxon>Basidiomycota</taxon>
        <taxon>Agaricomycotina</taxon>
        <taxon>Agaricomycetes</taxon>
        <taxon>Agaricomycetidae</taxon>
        <taxon>Agaricales</taxon>
        <taxon>Tricholomatineae</taxon>
        <taxon>Lyophyllaceae</taxon>
        <taxon>Hypsizygus</taxon>
    </lineage>
</organism>
<accession>A0A369JY60</accession>
<reference evidence="1" key="1">
    <citation type="submission" date="2018-04" db="EMBL/GenBank/DDBJ databases">
        <title>Whole genome sequencing of Hypsizygus marmoreus.</title>
        <authorList>
            <person name="Choi I.-G."/>
            <person name="Min B."/>
            <person name="Kim J.-G."/>
            <person name="Kim S."/>
            <person name="Oh Y.-L."/>
            <person name="Kong W.-S."/>
            <person name="Park H."/>
            <person name="Jeong J."/>
            <person name="Song E.-S."/>
        </authorList>
    </citation>
    <scope>NUCLEOTIDE SEQUENCE [LARGE SCALE GENOMIC DNA]</scope>
    <source>
        <strain evidence="1">51987-8</strain>
    </source>
</reference>
<evidence type="ECO:0000313" key="2">
    <source>
        <dbReference type="Proteomes" id="UP000076154"/>
    </source>
</evidence>
<dbReference type="Gene3D" id="1.20.1280.50">
    <property type="match status" value="1"/>
</dbReference>
<dbReference type="AlphaFoldDB" id="A0A369JY60"/>
<proteinExistence type="predicted"/>
<dbReference type="OrthoDB" id="3246221at2759"/>
<dbReference type="STRING" id="39966.A0A369JY60"/>
<dbReference type="EMBL" id="LUEZ02000017">
    <property type="protein sequence ID" value="RDB27281.1"/>
    <property type="molecule type" value="Genomic_DNA"/>
</dbReference>
<protein>
    <submittedName>
        <fullName evidence="1">Uncharacterized protein</fullName>
    </submittedName>
</protein>
<dbReference type="Proteomes" id="UP000076154">
    <property type="component" value="Unassembled WGS sequence"/>
</dbReference>
<dbReference type="Gene3D" id="3.80.10.10">
    <property type="entry name" value="Ribonuclease Inhibitor"/>
    <property type="match status" value="1"/>
</dbReference>
<gene>
    <name evidence="1" type="ORF">Hypma_004378</name>
</gene>
<dbReference type="InterPro" id="IPR032675">
    <property type="entry name" value="LRR_dom_sf"/>
</dbReference>
<comment type="caution">
    <text evidence="1">The sequence shown here is derived from an EMBL/GenBank/DDBJ whole genome shotgun (WGS) entry which is preliminary data.</text>
</comment>
<keyword evidence="2" id="KW-1185">Reference proteome</keyword>